<dbReference type="RefSeq" id="WP_382401853.1">
    <property type="nucleotide sequence ID" value="NZ_JBHTNH010000028.1"/>
</dbReference>
<accession>A0ABW3ZYM9</accession>
<evidence type="ECO:0000313" key="3">
    <source>
        <dbReference type="Proteomes" id="UP001597178"/>
    </source>
</evidence>
<gene>
    <name evidence="2" type="ORF">ACFQ4A_14585</name>
</gene>
<comment type="caution">
    <text evidence="2">The sequence shown here is derived from an EMBL/GenBank/DDBJ whole genome shotgun (WGS) entry which is preliminary data.</text>
</comment>
<dbReference type="EMBL" id="JBHTNH010000028">
    <property type="protein sequence ID" value="MFD1362882.1"/>
    <property type="molecule type" value="Genomic_DNA"/>
</dbReference>
<dbReference type="InterPro" id="IPR035940">
    <property type="entry name" value="CAP_sf"/>
</dbReference>
<keyword evidence="3" id="KW-1185">Reference proteome</keyword>
<dbReference type="Pfam" id="PF00188">
    <property type="entry name" value="CAP"/>
    <property type="match status" value="1"/>
</dbReference>
<evidence type="ECO:0000259" key="1">
    <source>
        <dbReference type="Pfam" id="PF00188"/>
    </source>
</evidence>
<reference evidence="3" key="1">
    <citation type="journal article" date="2019" name="Int. J. Syst. Evol. Microbiol.">
        <title>The Global Catalogue of Microorganisms (GCM) 10K type strain sequencing project: providing services to taxonomists for standard genome sequencing and annotation.</title>
        <authorList>
            <consortium name="The Broad Institute Genomics Platform"/>
            <consortium name="The Broad Institute Genome Sequencing Center for Infectious Disease"/>
            <person name="Wu L."/>
            <person name="Ma J."/>
        </authorList>
    </citation>
    <scope>NUCLEOTIDE SEQUENCE [LARGE SCALE GENOMIC DNA]</scope>
    <source>
        <strain evidence="3">CCUG 54822</strain>
    </source>
</reference>
<organism evidence="2 3">
    <name type="scientific">Lentibacillus salinarum</name>
    <dbReference type="NCBI Taxonomy" id="446820"/>
    <lineage>
        <taxon>Bacteria</taxon>
        <taxon>Bacillati</taxon>
        <taxon>Bacillota</taxon>
        <taxon>Bacilli</taxon>
        <taxon>Bacillales</taxon>
        <taxon>Bacillaceae</taxon>
        <taxon>Lentibacillus</taxon>
    </lineage>
</organism>
<protein>
    <submittedName>
        <fullName evidence="2">CAP domain-containing protein</fullName>
    </submittedName>
</protein>
<dbReference type="InterPro" id="IPR014044">
    <property type="entry name" value="CAP_dom"/>
</dbReference>
<dbReference type="Proteomes" id="UP001597178">
    <property type="component" value="Unassembled WGS sequence"/>
</dbReference>
<evidence type="ECO:0000313" key="2">
    <source>
        <dbReference type="EMBL" id="MFD1362882.1"/>
    </source>
</evidence>
<name>A0ABW3ZYM9_9BACI</name>
<dbReference type="Gene3D" id="3.40.33.10">
    <property type="entry name" value="CAP"/>
    <property type="match status" value="1"/>
</dbReference>
<proteinExistence type="predicted"/>
<sequence length="56" mass="6417">MVASFDSAGENNDRQVVEAWMDNEEQRENILNESFTHIGVSYNDSGRYGSQMFIVQ</sequence>
<feature type="domain" description="SCP" evidence="1">
    <location>
        <begin position="6"/>
        <end position="53"/>
    </location>
</feature>